<dbReference type="EMBL" id="JSVC01000005">
    <property type="protein sequence ID" value="KIC95700.1"/>
    <property type="molecule type" value="Genomic_DNA"/>
</dbReference>
<proteinExistence type="predicted"/>
<dbReference type="Gene3D" id="2.120.10.10">
    <property type="match status" value="2"/>
</dbReference>
<dbReference type="Pfam" id="PF13088">
    <property type="entry name" value="BNR_2"/>
    <property type="match status" value="1"/>
</dbReference>
<gene>
    <name evidence="2" type="ORF">OI18_05565</name>
</gene>
<dbReference type="InterPro" id="IPR036278">
    <property type="entry name" value="Sialidase_sf"/>
</dbReference>
<dbReference type="SUPFAM" id="SSF50939">
    <property type="entry name" value="Sialidases"/>
    <property type="match status" value="2"/>
</dbReference>
<evidence type="ECO:0000313" key="2">
    <source>
        <dbReference type="EMBL" id="KIC95700.1"/>
    </source>
</evidence>
<organism evidence="2 3">
    <name type="scientific">Flavihumibacter solisilvae</name>
    <dbReference type="NCBI Taxonomy" id="1349421"/>
    <lineage>
        <taxon>Bacteria</taxon>
        <taxon>Pseudomonadati</taxon>
        <taxon>Bacteroidota</taxon>
        <taxon>Chitinophagia</taxon>
        <taxon>Chitinophagales</taxon>
        <taxon>Chitinophagaceae</taxon>
        <taxon>Flavihumibacter</taxon>
    </lineage>
</organism>
<dbReference type="OrthoDB" id="9764969at2"/>
<dbReference type="STRING" id="1349421.OI18_05565"/>
<evidence type="ECO:0000313" key="3">
    <source>
        <dbReference type="Proteomes" id="UP000031408"/>
    </source>
</evidence>
<sequence length="412" mass="44798">MKTIFFQIITGFVLLASSCNTIEKQTTPDLANARQLDSFPASGVYLAKDPHGNTLASWVRSINDSTSVFCVAISDDDGASFGEPIVVPGSDNIHPHAENLPKVIRKPSGEIIALWGAANPSPRNKYAGAVFYAQSFDNGKSWSSPKPLVKDTAGNDQRYYDVALMPDGEAGIIWLDNRRADDRQVGSSLYFARTSGNNGFTGERAISRECCQCCRTKLLVEPDGNIHVLYRGIINDSIRDMVHAVSNNGGQTFSAPRRISSDNWVINACPHTGPAMASNAKGLHFAWYTGGPGKGCYYTSSNDNGKTYGRRDSVSSSGSHPQMAALTGGDIIITWDEPIVAGNNIHKRIGVEKRSAGYTGNKKYFLTGDTSTCVYPVIVPLKDNNALVAYTQETKEGKKLYYRKVNFKSIGQ</sequence>
<dbReference type="InterPro" id="IPR011040">
    <property type="entry name" value="Sialidase"/>
</dbReference>
<keyword evidence="3" id="KW-1185">Reference proteome</keyword>
<dbReference type="Proteomes" id="UP000031408">
    <property type="component" value="Unassembled WGS sequence"/>
</dbReference>
<reference evidence="2 3" key="1">
    <citation type="submission" date="2014-11" db="EMBL/GenBank/DDBJ databases">
        <title>Genome sequence of Flavihumibacter solisilvae 3-3.</title>
        <authorList>
            <person name="Zhou G."/>
            <person name="Li M."/>
            <person name="Wang G."/>
        </authorList>
    </citation>
    <scope>NUCLEOTIDE SEQUENCE [LARGE SCALE GENOMIC DNA]</scope>
    <source>
        <strain evidence="2 3">3-3</strain>
    </source>
</reference>
<evidence type="ECO:0000259" key="1">
    <source>
        <dbReference type="Pfam" id="PF13088"/>
    </source>
</evidence>
<protein>
    <recommendedName>
        <fullName evidence="1">Sialidase domain-containing protein</fullName>
    </recommendedName>
</protein>
<comment type="caution">
    <text evidence="2">The sequence shown here is derived from an EMBL/GenBank/DDBJ whole genome shotgun (WGS) entry which is preliminary data.</text>
</comment>
<accession>A0A0C1IN87</accession>
<dbReference type="CDD" id="cd15482">
    <property type="entry name" value="Sialidase_non-viral"/>
    <property type="match status" value="1"/>
</dbReference>
<dbReference type="RefSeq" id="WP_039137865.1">
    <property type="nucleotide sequence ID" value="NZ_JSVC01000005.1"/>
</dbReference>
<dbReference type="AlphaFoldDB" id="A0A0C1IN87"/>
<dbReference type="PROSITE" id="PS51257">
    <property type="entry name" value="PROKAR_LIPOPROTEIN"/>
    <property type="match status" value="1"/>
</dbReference>
<name>A0A0C1IN87_9BACT</name>
<feature type="domain" description="Sialidase" evidence="1">
    <location>
        <begin position="76"/>
        <end position="263"/>
    </location>
</feature>